<dbReference type="NCBIfam" id="TIGR01786">
    <property type="entry name" value="TonB-hemlactrns"/>
    <property type="match status" value="1"/>
</dbReference>
<keyword evidence="10 19" id="KW-0675">Receptor</keyword>
<keyword evidence="3 12" id="KW-0813">Transport</keyword>
<dbReference type="InterPro" id="IPR010917">
    <property type="entry name" value="TonB_rcpt_CS"/>
</dbReference>
<dbReference type="InterPro" id="IPR036942">
    <property type="entry name" value="Beta-barrel_TonB_sf"/>
</dbReference>
<evidence type="ECO:0000259" key="17">
    <source>
        <dbReference type="Pfam" id="PF00593"/>
    </source>
</evidence>
<evidence type="ECO:0000313" key="19">
    <source>
        <dbReference type="EMBL" id="RPE92001.1"/>
    </source>
</evidence>
<proteinExistence type="inferred from homology"/>
<keyword evidence="9 12" id="KW-0472">Membrane</keyword>
<evidence type="ECO:0000256" key="6">
    <source>
        <dbReference type="ARBA" id="ARBA00022729"/>
    </source>
</evidence>
<dbReference type="Proteomes" id="UP000276901">
    <property type="component" value="Unassembled WGS sequence"/>
</dbReference>
<feature type="signal peptide" evidence="16">
    <location>
        <begin position="1"/>
        <end position="28"/>
    </location>
</feature>
<comment type="caution">
    <text evidence="19">The sequence shown here is derived from an EMBL/GenBank/DDBJ whole genome shotgun (WGS) entry which is preliminary data.</text>
</comment>
<reference evidence="19 20" key="1">
    <citation type="submission" date="2018-11" db="EMBL/GenBank/DDBJ databases">
        <title>Genomic Encyclopedia of Type Strains, Phase IV (KMG-IV): sequencing the most valuable type-strain genomes for metagenomic binning, comparative biology and taxonomic classification.</title>
        <authorList>
            <person name="Goeker M."/>
        </authorList>
    </citation>
    <scope>NUCLEOTIDE SEQUENCE [LARGE SCALE GENOMIC DNA]</scope>
    <source>
        <strain evidence="19 20">DSM 25797</strain>
    </source>
</reference>
<feature type="chain" id="PRO_5045463475" evidence="16">
    <location>
        <begin position="29"/>
        <end position="1041"/>
    </location>
</feature>
<dbReference type="PROSITE" id="PS01156">
    <property type="entry name" value="TONB_DEPENDENT_REC_2"/>
    <property type="match status" value="1"/>
</dbReference>
<feature type="compositionally biased region" description="Low complexity" evidence="15">
    <location>
        <begin position="289"/>
        <end position="303"/>
    </location>
</feature>
<accession>A0ABX9XPF2</accession>
<dbReference type="Gene3D" id="2.170.130.10">
    <property type="entry name" value="TonB-dependent receptor, plug domain"/>
    <property type="match status" value="1"/>
</dbReference>
<organism evidence="19 20">
    <name type="scientific">Frederiksenia canicola</name>
    <dbReference type="NCBI Taxonomy" id="123824"/>
    <lineage>
        <taxon>Bacteria</taxon>
        <taxon>Pseudomonadati</taxon>
        <taxon>Pseudomonadota</taxon>
        <taxon>Gammaproteobacteria</taxon>
        <taxon>Pasteurellales</taxon>
        <taxon>Pasteurellaceae</taxon>
        <taxon>Frederiksenia</taxon>
    </lineage>
</organism>
<keyword evidence="4 12" id="KW-1134">Transmembrane beta strand</keyword>
<evidence type="ECO:0000256" key="11">
    <source>
        <dbReference type="ARBA" id="ARBA00023237"/>
    </source>
</evidence>
<keyword evidence="6 16" id="KW-0732">Signal</keyword>
<evidence type="ECO:0000256" key="12">
    <source>
        <dbReference type="PROSITE-ProRule" id="PRU01360"/>
    </source>
</evidence>
<keyword evidence="8 14" id="KW-0798">TonB box</keyword>
<sequence length="1041" mass="117875">MNQMIKKPVLSFSAITLAILSCSAMSYAEQSAQLEEVKVVAGTEETPVLQRKVGQTVKSASQLKRQQVQDNRDLVRYETGVTVVEAGRFGASGYAIRGVDENRVAITVDGLRQAETLSSQGFKELFEGYGNFNNTRNSVEVETLKKATIQKGSDSLRAGSGALGGAVMFETKDARDFLIDKDWAASYKKGYTTADNQHLDTITLAGRYRWFDALLIKTKRDGHELENYGYKSAPDVNTRIREKADPYQIEKDSTLVKLAFSPTENHRFSAAADLYENTSKGQDLSYSLNATRTTPNAPNNSTRHTNDSNKRQNYSFTYENFSGNTLWDTMKITYSHQKIKNKARTDDYCDADSCQGTRDPLANPLGLGLKDGKVVDKEGNPVNLVATKKQDGSGDYTYHIVDSQGKPFTYPNPEGTTDQSAYFGLKTIDSYWFDCSIFDCTKDIEYYELPYWNNGGTLSKKTIGRTIVEYNGKQYSKHNSPYNLGPNKVIVTPNSLGYLSRSYHDRELNTNTRQLDLDFTKQFSLSSTDHQLSYGASLAKTRKEMVNLSGFDGTNMQWWATRFLGTNYKNEILTCETASGANRFNGALCPTVDGPYSFLIPVITKNNSIYLIDNFTVNNYLSFDLGYRYDRIKYKPDYQAGVSPKIPDGMIDQLFVPFVKPFAEKPELTWRDQPSLKDYNYDYSAYNIALAEFRKKQAEITAYNKEAKAKNEAAKVKNLQDNFDYFTQNKKYNAHSYSFAMNIDPTEYLRLQVRQAKGFRAPTSDELYFTFKHPDFTVLPNLNLKEETSKTTELALTYHGDIGYITTNVFQTKYNNFIDLGYIGSINYQTIHGGQARAEPFEVYQNVNRQNAKVKGFEISSKLYLEHLSSVLAGFNASYKFTYQKGRMEGNIPMNAIQPKTAIYGLGYDHKSGKFGIDLLVTHVSAKQAKDTYNMFWESQRAEEISKYPNEADRVVKDSSIRWRSNAYTLVDIISYAKPIKNLTLQFGVYNLTNRKYITWDSARSIRPFGTSNLIDQRTGTGINRFNAPGRNFKLSAELSF</sequence>
<evidence type="ECO:0000256" key="16">
    <source>
        <dbReference type="SAM" id="SignalP"/>
    </source>
</evidence>
<evidence type="ECO:0000256" key="1">
    <source>
        <dbReference type="ARBA" id="ARBA00004571"/>
    </source>
</evidence>
<evidence type="ECO:0000256" key="10">
    <source>
        <dbReference type="ARBA" id="ARBA00023170"/>
    </source>
</evidence>
<keyword evidence="20" id="KW-1185">Reference proteome</keyword>
<feature type="short sequence motif" description="TonB C-terminal box" evidence="13">
    <location>
        <begin position="1024"/>
        <end position="1041"/>
    </location>
</feature>
<name>A0ABX9XPF2_9PAST</name>
<dbReference type="InterPro" id="IPR012910">
    <property type="entry name" value="Plug_dom"/>
</dbReference>
<evidence type="ECO:0000256" key="5">
    <source>
        <dbReference type="ARBA" id="ARBA00022692"/>
    </source>
</evidence>
<dbReference type="EMBL" id="RKQT01000004">
    <property type="protein sequence ID" value="RPE92001.1"/>
    <property type="molecule type" value="Genomic_DNA"/>
</dbReference>
<dbReference type="PROSITE" id="PS52016">
    <property type="entry name" value="TONB_DEPENDENT_REC_3"/>
    <property type="match status" value="1"/>
</dbReference>
<dbReference type="PANTHER" id="PTHR30069">
    <property type="entry name" value="TONB-DEPENDENT OUTER MEMBRANE RECEPTOR"/>
    <property type="match status" value="1"/>
</dbReference>
<feature type="region of interest" description="Disordered" evidence="15">
    <location>
        <begin position="288"/>
        <end position="311"/>
    </location>
</feature>
<dbReference type="Pfam" id="PF00593">
    <property type="entry name" value="TonB_dep_Rec_b-barrel"/>
    <property type="match status" value="1"/>
</dbReference>
<evidence type="ECO:0000256" key="3">
    <source>
        <dbReference type="ARBA" id="ARBA00022448"/>
    </source>
</evidence>
<comment type="subcellular location">
    <subcellularLocation>
        <location evidence="1 12">Cell outer membrane</location>
        <topology evidence="1 12">Multi-pass membrane protein</topology>
    </subcellularLocation>
</comment>
<evidence type="ECO:0000256" key="14">
    <source>
        <dbReference type="RuleBase" id="RU003357"/>
    </source>
</evidence>
<evidence type="ECO:0000256" key="15">
    <source>
        <dbReference type="SAM" id="MobiDB-lite"/>
    </source>
</evidence>
<evidence type="ECO:0000256" key="9">
    <source>
        <dbReference type="ARBA" id="ARBA00023136"/>
    </source>
</evidence>
<dbReference type="PROSITE" id="PS51257">
    <property type="entry name" value="PROKAR_LIPOPROTEIN"/>
    <property type="match status" value="1"/>
</dbReference>
<dbReference type="InterPro" id="IPR039426">
    <property type="entry name" value="TonB-dep_rcpt-like"/>
</dbReference>
<protein>
    <submittedName>
        <fullName evidence="19">Hemoglobin/transferrin/lactoferrin receptor protein</fullName>
    </submittedName>
</protein>
<keyword evidence="7" id="KW-0677">Repeat</keyword>
<evidence type="ECO:0000313" key="20">
    <source>
        <dbReference type="Proteomes" id="UP000276901"/>
    </source>
</evidence>
<dbReference type="Gene3D" id="2.40.170.20">
    <property type="entry name" value="TonB-dependent receptor, beta-barrel domain"/>
    <property type="match status" value="1"/>
</dbReference>
<evidence type="ECO:0000256" key="4">
    <source>
        <dbReference type="ARBA" id="ARBA00022452"/>
    </source>
</evidence>
<keyword evidence="11 12" id="KW-0998">Cell outer membrane</keyword>
<dbReference type="SUPFAM" id="SSF56935">
    <property type="entry name" value="Porins"/>
    <property type="match status" value="1"/>
</dbReference>
<dbReference type="Pfam" id="PF07715">
    <property type="entry name" value="Plug"/>
    <property type="match status" value="1"/>
</dbReference>
<keyword evidence="5 12" id="KW-0812">Transmembrane</keyword>
<evidence type="ECO:0000256" key="13">
    <source>
        <dbReference type="PROSITE-ProRule" id="PRU10144"/>
    </source>
</evidence>
<dbReference type="PANTHER" id="PTHR30069:SF29">
    <property type="entry name" value="HEMOGLOBIN AND HEMOGLOBIN-HAPTOGLOBIN-BINDING PROTEIN 1-RELATED"/>
    <property type="match status" value="1"/>
</dbReference>
<evidence type="ECO:0000256" key="7">
    <source>
        <dbReference type="ARBA" id="ARBA00022737"/>
    </source>
</evidence>
<feature type="domain" description="TonB-dependent receptor-like beta-barrel" evidence="17">
    <location>
        <begin position="466"/>
        <end position="992"/>
    </location>
</feature>
<feature type="domain" description="TonB-dependent receptor plug" evidence="18">
    <location>
        <begin position="56"/>
        <end position="166"/>
    </location>
</feature>
<evidence type="ECO:0000256" key="8">
    <source>
        <dbReference type="ARBA" id="ARBA00023077"/>
    </source>
</evidence>
<evidence type="ECO:0000259" key="18">
    <source>
        <dbReference type="Pfam" id="PF07715"/>
    </source>
</evidence>
<dbReference type="InterPro" id="IPR000531">
    <property type="entry name" value="Beta-barrel_TonB"/>
</dbReference>
<dbReference type="InterPro" id="IPR010949">
    <property type="entry name" value="TonB_Hb/transfer/lactofer_rcpt"/>
</dbReference>
<comment type="similarity">
    <text evidence="2">Belongs to the TonB-dependent receptor family. Hemoglobin/haptoglobin binding protein subfamily.</text>
</comment>
<gene>
    <name evidence="19" type="ORF">EDC49_1802</name>
</gene>
<evidence type="ECO:0000256" key="2">
    <source>
        <dbReference type="ARBA" id="ARBA00008143"/>
    </source>
</evidence>
<dbReference type="InterPro" id="IPR037066">
    <property type="entry name" value="Plug_dom_sf"/>
</dbReference>